<keyword evidence="1" id="KW-0805">Transcription regulation</keyword>
<name>A0ABQ4FV21_9ACTN</name>
<dbReference type="PROSITE" id="PS50977">
    <property type="entry name" value="HTH_TETR_2"/>
    <property type="match status" value="1"/>
</dbReference>
<dbReference type="InterPro" id="IPR025996">
    <property type="entry name" value="MT1864/Rv1816-like_C"/>
</dbReference>
<dbReference type="InterPro" id="IPR050109">
    <property type="entry name" value="HTH-type_TetR-like_transc_reg"/>
</dbReference>
<dbReference type="SUPFAM" id="SSF48498">
    <property type="entry name" value="Tetracyclin repressor-like, C-terminal domain"/>
    <property type="match status" value="1"/>
</dbReference>
<evidence type="ECO:0000256" key="1">
    <source>
        <dbReference type="ARBA" id="ARBA00023015"/>
    </source>
</evidence>
<organism evidence="6 7">
    <name type="scientific">Microbispora corallina</name>
    <dbReference type="NCBI Taxonomy" id="83302"/>
    <lineage>
        <taxon>Bacteria</taxon>
        <taxon>Bacillati</taxon>
        <taxon>Actinomycetota</taxon>
        <taxon>Actinomycetes</taxon>
        <taxon>Streptosporangiales</taxon>
        <taxon>Streptosporangiaceae</taxon>
        <taxon>Microbispora</taxon>
    </lineage>
</organism>
<gene>
    <name evidence="6" type="ORF">Mco01_16550</name>
</gene>
<sequence length="236" mass="24943">MSGGKGTSRERYRSRLRAEIKEAALEQVGAGGAAALSLNAVARRLGLTGPALYKYFRGRDDLLTELVMDAYDGAAAAMRAACAGTAGLSPRERLHALAGAYRRWAVGSPHLYRLLADAPSPAHRPPEETVTRARAVLGPFLGVLAHGRIWPAAEEMRAQIARWIERDAGVAGWVRAHAPDAADPAAALAGTVIAWSRLHGAVVLEVQGRFEGMGHDPATLLAVETESLADSMGLPA</sequence>
<proteinExistence type="predicted"/>
<dbReference type="Proteomes" id="UP000603904">
    <property type="component" value="Unassembled WGS sequence"/>
</dbReference>
<dbReference type="InterPro" id="IPR009057">
    <property type="entry name" value="Homeodomain-like_sf"/>
</dbReference>
<dbReference type="PANTHER" id="PTHR30055:SF243">
    <property type="entry name" value="HTH-TYPE TRANSCRIPTIONAL REGULATOR RV1816"/>
    <property type="match status" value="1"/>
</dbReference>
<dbReference type="SUPFAM" id="SSF46689">
    <property type="entry name" value="Homeodomain-like"/>
    <property type="match status" value="1"/>
</dbReference>
<dbReference type="PANTHER" id="PTHR30055">
    <property type="entry name" value="HTH-TYPE TRANSCRIPTIONAL REGULATOR RUTR"/>
    <property type="match status" value="1"/>
</dbReference>
<dbReference type="RefSeq" id="WP_204056279.1">
    <property type="nucleotide sequence ID" value="NZ_BAAAGP010000002.1"/>
</dbReference>
<evidence type="ECO:0000259" key="5">
    <source>
        <dbReference type="PROSITE" id="PS50977"/>
    </source>
</evidence>
<dbReference type="Pfam" id="PF13305">
    <property type="entry name" value="TetR_C_33"/>
    <property type="match status" value="1"/>
</dbReference>
<keyword evidence="7" id="KW-1185">Reference proteome</keyword>
<evidence type="ECO:0000256" key="3">
    <source>
        <dbReference type="ARBA" id="ARBA00023163"/>
    </source>
</evidence>
<accession>A0ABQ4FV21</accession>
<dbReference type="Gene3D" id="1.10.357.10">
    <property type="entry name" value="Tetracycline Repressor, domain 2"/>
    <property type="match status" value="1"/>
</dbReference>
<keyword evidence="2 4" id="KW-0238">DNA-binding</keyword>
<dbReference type="EMBL" id="BOOC01000005">
    <property type="protein sequence ID" value="GIH38655.1"/>
    <property type="molecule type" value="Genomic_DNA"/>
</dbReference>
<dbReference type="InterPro" id="IPR001647">
    <property type="entry name" value="HTH_TetR"/>
</dbReference>
<evidence type="ECO:0000256" key="4">
    <source>
        <dbReference type="PROSITE-ProRule" id="PRU00335"/>
    </source>
</evidence>
<feature type="domain" description="HTH tetR-type" evidence="5">
    <location>
        <begin position="14"/>
        <end position="74"/>
    </location>
</feature>
<keyword evidence="3" id="KW-0804">Transcription</keyword>
<feature type="DNA-binding region" description="H-T-H motif" evidence="4">
    <location>
        <begin position="37"/>
        <end position="56"/>
    </location>
</feature>
<evidence type="ECO:0000313" key="6">
    <source>
        <dbReference type="EMBL" id="GIH38655.1"/>
    </source>
</evidence>
<protein>
    <submittedName>
        <fullName evidence="6">TetR family transcriptional regulator</fullName>
    </submittedName>
</protein>
<reference evidence="6 7" key="1">
    <citation type="submission" date="2021-01" db="EMBL/GenBank/DDBJ databases">
        <title>Whole genome shotgun sequence of Microbispora corallina NBRC 16416.</title>
        <authorList>
            <person name="Komaki H."/>
            <person name="Tamura T."/>
        </authorList>
    </citation>
    <scope>NUCLEOTIDE SEQUENCE [LARGE SCALE GENOMIC DNA]</scope>
    <source>
        <strain evidence="6 7">NBRC 16416</strain>
    </source>
</reference>
<dbReference type="InterPro" id="IPR036271">
    <property type="entry name" value="Tet_transcr_reg_TetR-rel_C_sf"/>
</dbReference>
<comment type="caution">
    <text evidence="6">The sequence shown here is derived from an EMBL/GenBank/DDBJ whole genome shotgun (WGS) entry which is preliminary data.</text>
</comment>
<evidence type="ECO:0000313" key="7">
    <source>
        <dbReference type="Proteomes" id="UP000603904"/>
    </source>
</evidence>
<evidence type="ECO:0000256" key="2">
    <source>
        <dbReference type="ARBA" id="ARBA00023125"/>
    </source>
</evidence>
<dbReference type="Pfam" id="PF00440">
    <property type="entry name" value="TetR_N"/>
    <property type="match status" value="1"/>
</dbReference>